<keyword evidence="3" id="KW-1185">Reference proteome</keyword>
<proteinExistence type="predicted"/>
<organism evidence="2 3">
    <name type="scientific">Desulfonauticus submarinus</name>
    <dbReference type="NCBI Taxonomy" id="206665"/>
    <lineage>
        <taxon>Bacteria</taxon>
        <taxon>Pseudomonadati</taxon>
        <taxon>Thermodesulfobacteriota</taxon>
        <taxon>Desulfovibrionia</taxon>
        <taxon>Desulfovibrionales</taxon>
        <taxon>Desulfonauticaceae</taxon>
        <taxon>Desulfonauticus</taxon>
    </lineage>
</organism>
<name>A0A1H0G239_9BACT</name>
<dbReference type="InterPro" id="IPR029062">
    <property type="entry name" value="Class_I_gatase-like"/>
</dbReference>
<dbReference type="Proteomes" id="UP000199602">
    <property type="component" value="Unassembled WGS sequence"/>
</dbReference>
<keyword evidence="2" id="KW-0436">Ligase</keyword>
<dbReference type="STRING" id="206665.SAMN04488516_11613"/>
<accession>A0A1H0G239</accession>
<feature type="domain" description="Biotin-protein ligase N-terminal" evidence="1">
    <location>
        <begin position="21"/>
        <end position="91"/>
    </location>
</feature>
<dbReference type="EMBL" id="FNIN01000016">
    <property type="protein sequence ID" value="SDO00953.1"/>
    <property type="molecule type" value="Genomic_DNA"/>
</dbReference>
<reference evidence="2 3" key="1">
    <citation type="submission" date="2016-10" db="EMBL/GenBank/DDBJ databases">
        <authorList>
            <person name="de Groot N.N."/>
        </authorList>
    </citation>
    <scope>NUCLEOTIDE SEQUENCE [LARGE SCALE GENOMIC DNA]</scope>
    <source>
        <strain evidence="2 3">DSM 15269</strain>
    </source>
</reference>
<evidence type="ECO:0000313" key="3">
    <source>
        <dbReference type="Proteomes" id="UP000199602"/>
    </source>
</evidence>
<evidence type="ECO:0000259" key="1">
    <source>
        <dbReference type="Pfam" id="PF09825"/>
    </source>
</evidence>
<evidence type="ECO:0000313" key="2">
    <source>
        <dbReference type="EMBL" id="SDO00953.1"/>
    </source>
</evidence>
<dbReference type="Pfam" id="PF09825">
    <property type="entry name" value="BPL_N"/>
    <property type="match status" value="1"/>
</dbReference>
<dbReference type="RefSeq" id="WP_092066416.1">
    <property type="nucleotide sequence ID" value="NZ_FNIN01000016.1"/>
</dbReference>
<dbReference type="GO" id="GO:0016874">
    <property type="term" value="F:ligase activity"/>
    <property type="evidence" value="ECO:0007669"/>
    <property type="project" value="UniProtKB-KW"/>
</dbReference>
<dbReference type="InterPro" id="IPR019197">
    <property type="entry name" value="Biotin-prot_ligase_N"/>
</dbReference>
<dbReference type="AlphaFoldDB" id="A0A1H0G239"/>
<protein>
    <submittedName>
        <fullName evidence="2">Biotin-protein ligase, N terminal</fullName>
    </submittedName>
</protein>
<dbReference type="SUPFAM" id="SSF52317">
    <property type="entry name" value="Class I glutamine amidotransferase-like"/>
    <property type="match status" value="1"/>
</dbReference>
<dbReference type="OrthoDB" id="5464482at2"/>
<gene>
    <name evidence="2" type="ORF">SAMN04488516_11613</name>
</gene>
<sequence length="407" mass="47278">MKTFYVSILWDESHLWVLLVLNFFKTLSFPVAIISAKDIQNNWLNKYKPKYLIVPGGWASLKAKKLTVTGIQNIRDYVKKGGVYIGFCGGAGLALKGKKEKSLNLCPLIRKKFSQRLPNFSGDIWCKTKSEKLLLPVWWPSQFEYNHIYSKIKVLAKYDKPGEDFWISDLKLNKITSNLQDWEQLYQINLNPLKLKNEPCIIQGKFGNGKYILSYPHLETPASPQANKLFAQFLDLSIPNEFQANQINLKQTSPLKNHFSDLHSEMLNFIKFCCEHFLVLWRRPWLLAWRRGIPGSFFNFILAYLHYLQNNSLPEINIQWKTYEPKFKKLWPKFIQLSTQFILTERYILTKKQPSSPIQSSCTTQQALKQHLFGQFPGYGGIYGQLISILDELALTKAKLELCPDLL</sequence>